<dbReference type="Gene3D" id="3.40.50.150">
    <property type="entry name" value="Vaccinia Virus protein VP39"/>
    <property type="match status" value="1"/>
</dbReference>
<dbReference type="NCBIfam" id="NF001244">
    <property type="entry name" value="PRK00216.1-5"/>
    <property type="match status" value="1"/>
</dbReference>
<keyword evidence="7" id="KW-1185">Reference proteome</keyword>
<dbReference type="SUPFAM" id="SSF53335">
    <property type="entry name" value="S-adenosyl-L-methionine-dependent methyltransferases"/>
    <property type="match status" value="1"/>
</dbReference>
<comment type="pathway">
    <text evidence="5">Quinol/quinone metabolism; menaquinone biosynthesis; menaquinol from 1,4-dihydroxy-2-naphthoate: step 2/2.</text>
</comment>
<protein>
    <recommendedName>
        <fullName evidence="5">Demethylmenaquinone methyltransferase</fullName>
        <ecNumber evidence="5">2.1.1.163</ecNumber>
    </recommendedName>
</protein>
<dbReference type="STRING" id="273121.WS1220"/>
<dbReference type="UniPathway" id="UPA00232"/>
<evidence type="ECO:0000256" key="2">
    <source>
        <dbReference type="ARBA" id="ARBA00022603"/>
    </source>
</evidence>
<dbReference type="GO" id="GO:0043770">
    <property type="term" value="F:demethylmenaquinone methyltransferase activity"/>
    <property type="evidence" value="ECO:0007669"/>
    <property type="project" value="UniProtKB-UniRule"/>
</dbReference>
<evidence type="ECO:0000313" key="7">
    <source>
        <dbReference type="Proteomes" id="UP000000422"/>
    </source>
</evidence>
<dbReference type="NCBIfam" id="TIGR01934">
    <property type="entry name" value="MenG_MenH_UbiE"/>
    <property type="match status" value="1"/>
</dbReference>
<keyword evidence="3 5" id="KW-0808">Transferase</keyword>
<name>Q7MRM1_WOLSU</name>
<evidence type="ECO:0000256" key="4">
    <source>
        <dbReference type="ARBA" id="ARBA00022691"/>
    </source>
</evidence>
<sequence>MNKQETIVKMFDEIAQSYDLANRVLSFGIDVSWRKKACSLSFEHLGKKSVRILDVACGTGDMILHWQKNAKEQGIEIEKVIGIDPSSGMLKVAKEKLPEIEFIQAEAKALPLEEESVDIISIAYGIRNVIERDKALAEFHRVLKPGGILAILEFTKSENDSILDSLASFYTKKILPSIGGIISKNYAAYKYLPDSIEEFLTKSMLNRELEAIGLEPLYSRSYSANISTLFIAKKR</sequence>
<dbReference type="GO" id="GO:0032259">
    <property type="term" value="P:methylation"/>
    <property type="evidence" value="ECO:0007669"/>
    <property type="project" value="UniProtKB-KW"/>
</dbReference>
<dbReference type="CDD" id="cd02440">
    <property type="entry name" value="AdoMet_MTases"/>
    <property type="match status" value="1"/>
</dbReference>
<dbReference type="GO" id="GO:0009234">
    <property type="term" value="P:menaquinone biosynthetic process"/>
    <property type="evidence" value="ECO:0007669"/>
    <property type="project" value="UniProtKB-UniRule"/>
</dbReference>
<comment type="caution">
    <text evidence="5">Lacks conserved residue(s) required for the propagation of feature annotation.</text>
</comment>
<organism evidence="7">
    <name type="scientific">Wolinella succinogenes (strain ATCC 29543 / DSM 1740 / CCUG 13145 / JCM 31913 / LMG 7466 / NCTC 11488 / FDC 602W)</name>
    <name type="common">Vibrio succinogenes</name>
    <dbReference type="NCBI Taxonomy" id="273121"/>
    <lineage>
        <taxon>Bacteria</taxon>
        <taxon>Pseudomonadati</taxon>
        <taxon>Campylobacterota</taxon>
        <taxon>Epsilonproteobacteria</taxon>
        <taxon>Campylobacterales</taxon>
        <taxon>Helicobacteraceae</taxon>
        <taxon>Wolinella</taxon>
    </lineage>
</organism>
<feature type="binding site" evidence="5">
    <location>
        <position position="59"/>
    </location>
    <ligand>
        <name>S-adenosyl-L-methionine</name>
        <dbReference type="ChEBI" id="CHEBI:59789"/>
    </ligand>
</feature>
<dbReference type="AlphaFoldDB" id="Q7MRM1"/>
<dbReference type="UniPathway" id="UPA00079">
    <property type="reaction ID" value="UER00169"/>
</dbReference>
<dbReference type="RefSeq" id="WP_011139089.1">
    <property type="nucleotide sequence ID" value="NC_005090.1"/>
</dbReference>
<feature type="binding site" evidence="5">
    <location>
        <position position="84"/>
    </location>
    <ligand>
        <name>S-adenosyl-L-methionine</name>
        <dbReference type="ChEBI" id="CHEBI:59789"/>
    </ligand>
</feature>
<dbReference type="PANTHER" id="PTHR43591:SF24">
    <property type="entry name" value="2-METHOXY-6-POLYPRENYL-1,4-BENZOQUINOL METHYLASE, MITOCHONDRIAL"/>
    <property type="match status" value="1"/>
</dbReference>
<dbReference type="PROSITE" id="PS01183">
    <property type="entry name" value="UBIE_1"/>
    <property type="match status" value="1"/>
</dbReference>
<dbReference type="EMBL" id="BX571660">
    <property type="protein sequence ID" value="CAE10301.1"/>
    <property type="molecule type" value="Genomic_DNA"/>
</dbReference>
<dbReference type="Proteomes" id="UP000000422">
    <property type="component" value="Chromosome"/>
</dbReference>
<dbReference type="HOGENOM" id="CLU_037990_0_0_7"/>
<keyword evidence="4 5" id="KW-0949">S-adenosyl-L-methionine</keyword>
<comment type="catalytic activity">
    <reaction evidence="5">
        <text>a 2-demethylmenaquinol + S-adenosyl-L-methionine = a menaquinol + S-adenosyl-L-homocysteine + H(+)</text>
        <dbReference type="Rhea" id="RHEA:42640"/>
        <dbReference type="Rhea" id="RHEA-COMP:9539"/>
        <dbReference type="Rhea" id="RHEA-COMP:9563"/>
        <dbReference type="ChEBI" id="CHEBI:15378"/>
        <dbReference type="ChEBI" id="CHEBI:18151"/>
        <dbReference type="ChEBI" id="CHEBI:55437"/>
        <dbReference type="ChEBI" id="CHEBI:57856"/>
        <dbReference type="ChEBI" id="CHEBI:59789"/>
        <dbReference type="EC" id="2.1.1.163"/>
    </reaction>
</comment>
<accession>Q7MRM1</accession>
<dbReference type="InterPro" id="IPR004033">
    <property type="entry name" value="UbiE/COQ5_MeTrFase"/>
</dbReference>
<comment type="similarity">
    <text evidence="5">Belongs to the class I-like SAM-binding methyltransferase superfamily. MenG/UbiE family.</text>
</comment>
<dbReference type="PANTHER" id="PTHR43591">
    <property type="entry name" value="METHYLTRANSFERASE"/>
    <property type="match status" value="1"/>
</dbReference>
<gene>
    <name evidence="6" type="primary">UBIE</name>
    <name evidence="5" type="synonym">menG</name>
    <name evidence="6" type="ordered locus">WS1220</name>
</gene>
<evidence type="ECO:0000256" key="5">
    <source>
        <dbReference type="HAMAP-Rule" id="MF_01813"/>
    </source>
</evidence>
<dbReference type="InterPro" id="IPR023576">
    <property type="entry name" value="UbiE/COQ5_MeTrFase_CS"/>
</dbReference>
<dbReference type="eggNOG" id="COG2226">
    <property type="taxonomic scope" value="Bacteria"/>
</dbReference>
<dbReference type="InterPro" id="IPR029063">
    <property type="entry name" value="SAM-dependent_MTases_sf"/>
</dbReference>
<comment type="function">
    <text evidence="5">Methyltransferase required for the conversion of demethylmenaquinol (DMKH2) to menaquinol (MKH2).</text>
</comment>
<dbReference type="PROSITE" id="PS01184">
    <property type="entry name" value="UBIE_2"/>
    <property type="match status" value="1"/>
</dbReference>
<evidence type="ECO:0000313" key="6">
    <source>
        <dbReference type="EMBL" id="CAE10301.1"/>
    </source>
</evidence>
<dbReference type="EC" id="2.1.1.163" evidence="5"/>
<keyword evidence="1 5" id="KW-0474">Menaquinone biosynthesis</keyword>
<evidence type="ECO:0000256" key="3">
    <source>
        <dbReference type="ARBA" id="ARBA00022679"/>
    </source>
</evidence>
<dbReference type="KEGG" id="wsu:WS1220"/>
<keyword evidence="2 5" id="KW-0489">Methyltransferase</keyword>
<reference evidence="6 7" key="1">
    <citation type="journal article" date="2003" name="Proc. Natl. Acad. Sci. U.S.A.">
        <title>Complete genome sequence and analysis of Wolinella succinogenes.</title>
        <authorList>
            <person name="Baar C."/>
            <person name="Eppinger M."/>
            <person name="Raddatz G."/>
            <person name="Simon JM."/>
            <person name="Lanz C."/>
            <person name="Klimmek O."/>
            <person name="Nandakumar R."/>
            <person name="Gross R."/>
            <person name="Rosinus A."/>
            <person name="Keller H."/>
            <person name="Jagtap P."/>
            <person name="Linke B."/>
            <person name="Meyer F."/>
            <person name="Lederer H."/>
            <person name="Schuster S.C."/>
        </authorList>
    </citation>
    <scope>NUCLEOTIDE SEQUENCE [LARGE SCALE GENOMIC DNA]</scope>
    <source>
        <strain evidence="7">ATCC 29543 / DSM 1740 / CCUG 13145 / JCM 31913 / LMG 7466 / NCTC 11488 / FDC 602W</strain>
    </source>
</reference>
<dbReference type="PROSITE" id="PS51608">
    <property type="entry name" value="SAM_MT_UBIE"/>
    <property type="match status" value="1"/>
</dbReference>
<dbReference type="HAMAP" id="MF_01813">
    <property type="entry name" value="MenG_UbiE_methyltr"/>
    <property type="match status" value="1"/>
</dbReference>
<proteinExistence type="inferred from homology"/>
<dbReference type="GO" id="GO:0008425">
    <property type="term" value="F:2-methoxy-6-polyprenyl-1,4-benzoquinol methyltransferase activity"/>
    <property type="evidence" value="ECO:0007669"/>
    <property type="project" value="TreeGrafter"/>
</dbReference>
<dbReference type="Pfam" id="PF01209">
    <property type="entry name" value="Ubie_methyltran"/>
    <property type="match status" value="1"/>
</dbReference>
<evidence type="ECO:0000256" key="1">
    <source>
        <dbReference type="ARBA" id="ARBA00022428"/>
    </source>
</evidence>